<dbReference type="GO" id="GO:0016705">
    <property type="term" value="F:oxidoreductase activity, acting on paired donors, with incorporation or reduction of molecular oxygen"/>
    <property type="evidence" value="ECO:0007669"/>
    <property type="project" value="InterPro"/>
</dbReference>
<dbReference type="PRINTS" id="PR00385">
    <property type="entry name" value="P450"/>
</dbReference>
<dbReference type="SUPFAM" id="SSF48264">
    <property type="entry name" value="Cytochrome P450"/>
    <property type="match status" value="1"/>
</dbReference>
<feature type="binding site" description="axial binding residue" evidence="13">
    <location>
        <position position="436"/>
    </location>
    <ligand>
        <name>heme</name>
        <dbReference type="ChEBI" id="CHEBI:30413"/>
    </ligand>
    <ligandPart>
        <name>Fe</name>
        <dbReference type="ChEBI" id="CHEBI:18248"/>
    </ligandPart>
</feature>
<evidence type="ECO:0000313" key="17">
    <source>
        <dbReference type="Proteomes" id="UP001221142"/>
    </source>
</evidence>
<gene>
    <name evidence="16" type="ORF">FB45DRAFT_753958</name>
</gene>
<keyword evidence="10 13" id="KW-0408">Iron</keyword>
<feature type="signal peptide" evidence="15">
    <location>
        <begin position="1"/>
        <end position="16"/>
    </location>
</feature>
<comment type="subcellular location">
    <subcellularLocation>
        <location evidence="2">Membrane</location>
    </subcellularLocation>
</comment>
<accession>A0AAD7BIC7</accession>
<keyword evidence="5 13" id="KW-0349">Heme</keyword>
<dbReference type="Gene3D" id="1.10.630.10">
    <property type="entry name" value="Cytochrome P450"/>
    <property type="match status" value="1"/>
</dbReference>
<evidence type="ECO:0000256" key="3">
    <source>
        <dbReference type="ARBA" id="ARBA00004721"/>
    </source>
</evidence>
<keyword evidence="12" id="KW-0472">Membrane</keyword>
<keyword evidence="7 13" id="KW-0479">Metal-binding</keyword>
<dbReference type="InterPro" id="IPR017972">
    <property type="entry name" value="Cyt_P450_CS"/>
</dbReference>
<organism evidence="16 17">
    <name type="scientific">Roridomyces roridus</name>
    <dbReference type="NCBI Taxonomy" id="1738132"/>
    <lineage>
        <taxon>Eukaryota</taxon>
        <taxon>Fungi</taxon>
        <taxon>Dikarya</taxon>
        <taxon>Basidiomycota</taxon>
        <taxon>Agaricomycotina</taxon>
        <taxon>Agaricomycetes</taxon>
        <taxon>Agaricomycetidae</taxon>
        <taxon>Agaricales</taxon>
        <taxon>Marasmiineae</taxon>
        <taxon>Mycenaceae</taxon>
        <taxon>Roridomyces</taxon>
    </lineage>
</organism>
<comment type="similarity">
    <text evidence="4 14">Belongs to the cytochrome P450 family.</text>
</comment>
<keyword evidence="15" id="KW-0732">Signal</keyword>
<evidence type="ECO:0000313" key="16">
    <source>
        <dbReference type="EMBL" id="KAJ7621474.1"/>
    </source>
</evidence>
<dbReference type="EMBL" id="JARKIF010000016">
    <property type="protein sequence ID" value="KAJ7621474.1"/>
    <property type="molecule type" value="Genomic_DNA"/>
</dbReference>
<dbReference type="PANTHER" id="PTHR24305">
    <property type="entry name" value="CYTOCHROME P450"/>
    <property type="match status" value="1"/>
</dbReference>
<evidence type="ECO:0000256" key="10">
    <source>
        <dbReference type="ARBA" id="ARBA00023004"/>
    </source>
</evidence>
<keyword evidence="6" id="KW-0812">Transmembrane</keyword>
<evidence type="ECO:0000256" key="2">
    <source>
        <dbReference type="ARBA" id="ARBA00004370"/>
    </source>
</evidence>
<evidence type="ECO:0000256" key="12">
    <source>
        <dbReference type="ARBA" id="ARBA00023136"/>
    </source>
</evidence>
<dbReference type="PANTHER" id="PTHR24305:SF166">
    <property type="entry name" value="CYTOCHROME P450 12A4, MITOCHONDRIAL-RELATED"/>
    <property type="match status" value="1"/>
</dbReference>
<evidence type="ECO:0000256" key="11">
    <source>
        <dbReference type="ARBA" id="ARBA00023033"/>
    </source>
</evidence>
<evidence type="ECO:0000256" key="15">
    <source>
        <dbReference type="SAM" id="SignalP"/>
    </source>
</evidence>
<dbReference type="PROSITE" id="PS00086">
    <property type="entry name" value="CYTOCHROME_P450"/>
    <property type="match status" value="1"/>
</dbReference>
<dbReference type="InterPro" id="IPR036396">
    <property type="entry name" value="Cyt_P450_sf"/>
</dbReference>
<dbReference type="InterPro" id="IPR001128">
    <property type="entry name" value="Cyt_P450"/>
</dbReference>
<keyword evidence="11 14" id="KW-0503">Monooxygenase</keyword>
<evidence type="ECO:0000256" key="6">
    <source>
        <dbReference type="ARBA" id="ARBA00022692"/>
    </source>
</evidence>
<proteinExistence type="inferred from homology"/>
<keyword evidence="17" id="KW-1185">Reference proteome</keyword>
<evidence type="ECO:0000256" key="5">
    <source>
        <dbReference type="ARBA" id="ARBA00022617"/>
    </source>
</evidence>
<dbReference type="InterPro" id="IPR050121">
    <property type="entry name" value="Cytochrome_P450_monoxygenase"/>
</dbReference>
<evidence type="ECO:0000256" key="1">
    <source>
        <dbReference type="ARBA" id="ARBA00001971"/>
    </source>
</evidence>
<evidence type="ECO:0000256" key="4">
    <source>
        <dbReference type="ARBA" id="ARBA00010617"/>
    </source>
</evidence>
<comment type="caution">
    <text evidence="16">The sequence shown here is derived from an EMBL/GenBank/DDBJ whole genome shotgun (WGS) entry which is preliminary data.</text>
</comment>
<keyword evidence="9 14" id="KW-0560">Oxidoreductase</keyword>
<comment type="cofactor">
    <cofactor evidence="1 13">
        <name>heme</name>
        <dbReference type="ChEBI" id="CHEBI:30413"/>
    </cofactor>
</comment>
<evidence type="ECO:0000256" key="8">
    <source>
        <dbReference type="ARBA" id="ARBA00022989"/>
    </source>
</evidence>
<keyword evidence="8" id="KW-1133">Transmembrane helix</keyword>
<sequence length="509" mass="57489">MLLYLLALALCSFASYNLLFHPLACIPGPLGSRTGLWSWKSTRAVKRDMGWKLLEFHKKYGHEALLCSLSSPQAISQIYRFKHPLKKTEFYDALRDLDGPNLLSTLDNKSHAEMRRAESAAYSLTKMQSEFEGSVQAACGEFLALLDRRIAAMEGKATLDLGEAIQFFAMDAVGRMVLGKSFGLCAGEDRRGWVPLVERILEMSCFLGTQPFLLPFVRWASRRFVDRTNPATLPGFVFSSMENRFESQGADMMYEADRCSDRFNSDSFREMFMQAKNADGSVFSRDQVRAAVYVSSFFEELTMRAMIRYIVGNGRIYDKVQAEIESALVVFPLSYEDACKLVYFQACLKETLRLHPPIPWPLPRTVGVGGLLLSGNHYLAEGTQVSMSPFVVHRQIEAFGSDAGEFRPERWLEVDETHLLEMERKLLAFGTGPRVCIGKNIGLMEVSVVVPVLLGRYRIGFTPRSPAGPHRYRLGRDVDGKGRNDVPYFVTSQWASVQRDFWCDLASRV</sequence>
<evidence type="ECO:0000256" key="7">
    <source>
        <dbReference type="ARBA" id="ARBA00022723"/>
    </source>
</evidence>
<protein>
    <submittedName>
        <fullName evidence="16">Cytochrome P450 oxidoreductase</fullName>
    </submittedName>
</protein>
<reference evidence="16" key="1">
    <citation type="submission" date="2023-03" db="EMBL/GenBank/DDBJ databases">
        <title>Massive genome expansion in bonnet fungi (Mycena s.s.) driven by repeated elements and novel gene families across ecological guilds.</title>
        <authorList>
            <consortium name="Lawrence Berkeley National Laboratory"/>
            <person name="Harder C.B."/>
            <person name="Miyauchi S."/>
            <person name="Viragh M."/>
            <person name="Kuo A."/>
            <person name="Thoen E."/>
            <person name="Andreopoulos B."/>
            <person name="Lu D."/>
            <person name="Skrede I."/>
            <person name="Drula E."/>
            <person name="Henrissat B."/>
            <person name="Morin E."/>
            <person name="Kohler A."/>
            <person name="Barry K."/>
            <person name="LaButti K."/>
            <person name="Morin E."/>
            <person name="Salamov A."/>
            <person name="Lipzen A."/>
            <person name="Mereny Z."/>
            <person name="Hegedus B."/>
            <person name="Baldrian P."/>
            <person name="Stursova M."/>
            <person name="Weitz H."/>
            <person name="Taylor A."/>
            <person name="Grigoriev I.V."/>
            <person name="Nagy L.G."/>
            <person name="Martin F."/>
            <person name="Kauserud H."/>
        </authorList>
    </citation>
    <scope>NUCLEOTIDE SEQUENCE</scope>
    <source>
        <strain evidence="16">9284</strain>
    </source>
</reference>
<dbReference type="InterPro" id="IPR002401">
    <property type="entry name" value="Cyt_P450_E_grp-I"/>
</dbReference>
<dbReference type="GO" id="GO:0005506">
    <property type="term" value="F:iron ion binding"/>
    <property type="evidence" value="ECO:0007669"/>
    <property type="project" value="InterPro"/>
</dbReference>
<dbReference type="GO" id="GO:0016020">
    <property type="term" value="C:membrane"/>
    <property type="evidence" value="ECO:0007669"/>
    <property type="project" value="UniProtKB-SubCell"/>
</dbReference>
<comment type="pathway">
    <text evidence="3">Secondary metabolite biosynthesis; terpenoid biosynthesis.</text>
</comment>
<dbReference type="Pfam" id="PF00067">
    <property type="entry name" value="p450"/>
    <property type="match status" value="1"/>
</dbReference>
<dbReference type="AlphaFoldDB" id="A0AAD7BIC7"/>
<evidence type="ECO:0000256" key="13">
    <source>
        <dbReference type="PIRSR" id="PIRSR602401-1"/>
    </source>
</evidence>
<name>A0AAD7BIC7_9AGAR</name>
<evidence type="ECO:0000256" key="9">
    <source>
        <dbReference type="ARBA" id="ARBA00023002"/>
    </source>
</evidence>
<dbReference type="GO" id="GO:0020037">
    <property type="term" value="F:heme binding"/>
    <property type="evidence" value="ECO:0007669"/>
    <property type="project" value="InterPro"/>
</dbReference>
<dbReference type="PRINTS" id="PR00463">
    <property type="entry name" value="EP450I"/>
</dbReference>
<feature type="chain" id="PRO_5041977991" evidence="15">
    <location>
        <begin position="17"/>
        <end position="509"/>
    </location>
</feature>
<dbReference type="Proteomes" id="UP001221142">
    <property type="component" value="Unassembled WGS sequence"/>
</dbReference>
<evidence type="ECO:0000256" key="14">
    <source>
        <dbReference type="RuleBase" id="RU000461"/>
    </source>
</evidence>
<dbReference type="GO" id="GO:0004497">
    <property type="term" value="F:monooxygenase activity"/>
    <property type="evidence" value="ECO:0007669"/>
    <property type="project" value="UniProtKB-KW"/>
</dbReference>